<dbReference type="Gene3D" id="3.40.640.10">
    <property type="entry name" value="Type I PLP-dependent aspartate aminotransferase-like (Major domain)"/>
    <property type="match status" value="1"/>
</dbReference>
<comment type="similarity">
    <text evidence="5">Belongs to the class-II pyridoxal-phosphate-dependent aminotransferase family.</text>
</comment>
<evidence type="ECO:0000313" key="8">
    <source>
        <dbReference type="Proteomes" id="UP000186705"/>
    </source>
</evidence>
<dbReference type="PANTHER" id="PTHR42885">
    <property type="entry name" value="HISTIDINOL-PHOSPHATE AMINOTRANSFERASE-RELATED"/>
    <property type="match status" value="1"/>
</dbReference>
<dbReference type="RefSeq" id="WP_076341025.1">
    <property type="nucleotide sequence ID" value="NZ_CAJTMI010000038.1"/>
</dbReference>
<dbReference type="AlphaFoldDB" id="A0A1U7NNS4"/>
<dbReference type="GO" id="GO:0008483">
    <property type="term" value="F:transaminase activity"/>
    <property type="evidence" value="ECO:0007669"/>
    <property type="project" value="UniProtKB-KW"/>
</dbReference>
<comment type="cofactor">
    <cofactor evidence="1 5">
        <name>pyridoxal 5'-phosphate</name>
        <dbReference type="ChEBI" id="CHEBI:597326"/>
    </cofactor>
</comment>
<evidence type="ECO:0000256" key="3">
    <source>
        <dbReference type="ARBA" id="ARBA00022679"/>
    </source>
</evidence>
<evidence type="ECO:0000256" key="2">
    <source>
        <dbReference type="ARBA" id="ARBA00022576"/>
    </source>
</evidence>
<evidence type="ECO:0000313" key="7">
    <source>
        <dbReference type="EMBL" id="OLU46985.1"/>
    </source>
</evidence>
<dbReference type="InterPro" id="IPR015424">
    <property type="entry name" value="PyrdxlP-dep_Trfase"/>
</dbReference>
<dbReference type="Pfam" id="PF00155">
    <property type="entry name" value="Aminotran_1_2"/>
    <property type="match status" value="1"/>
</dbReference>
<evidence type="ECO:0000256" key="4">
    <source>
        <dbReference type="ARBA" id="ARBA00022898"/>
    </source>
</evidence>
<keyword evidence="8" id="KW-1185">Reference proteome</keyword>
<proteinExistence type="inferred from homology"/>
<evidence type="ECO:0000259" key="6">
    <source>
        <dbReference type="Pfam" id="PF00155"/>
    </source>
</evidence>
<gene>
    <name evidence="7" type="ORF">BO225_04175</name>
</gene>
<dbReference type="Gene3D" id="3.90.1150.10">
    <property type="entry name" value="Aspartate Aminotransferase, domain 1"/>
    <property type="match status" value="1"/>
</dbReference>
<dbReference type="SUPFAM" id="SSF53383">
    <property type="entry name" value="PLP-dependent transferases"/>
    <property type="match status" value="1"/>
</dbReference>
<organism evidence="7 8">
    <name type="scientific">Dubosiella newyorkensis</name>
    <dbReference type="NCBI Taxonomy" id="1862672"/>
    <lineage>
        <taxon>Bacteria</taxon>
        <taxon>Bacillati</taxon>
        <taxon>Bacillota</taxon>
        <taxon>Erysipelotrichia</taxon>
        <taxon>Erysipelotrichales</taxon>
        <taxon>Erysipelotrichaceae</taxon>
        <taxon>Dubosiella</taxon>
    </lineage>
</organism>
<dbReference type="PROSITE" id="PS00599">
    <property type="entry name" value="AA_TRANSFER_CLASS_2"/>
    <property type="match status" value="1"/>
</dbReference>
<dbReference type="EMBL" id="MPKA01000056">
    <property type="protein sequence ID" value="OLU46985.1"/>
    <property type="molecule type" value="Genomic_DNA"/>
</dbReference>
<dbReference type="InterPro" id="IPR015421">
    <property type="entry name" value="PyrdxlP-dep_Trfase_major"/>
</dbReference>
<accession>A0A1U7NNS4</accession>
<reference evidence="7 8" key="1">
    <citation type="submission" date="2016-11" db="EMBL/GenBank/DDBJ databases">
        <title>Description of two novel members of the family Erysipelotrichaceae: Ileibacterium lipovorans gen. nov., sp. nov. and Dubosiella newyorkensis, gen. nov., sp. nov.</title>
        <authorList>
            <person name="Cox L.M."/>
            <person name="Sohn J."/>
            <person name="Tyrrell K.L."/>
            <person name="Citron D.M."/>
            <person name="Lawson P.A."/>
            <person name="Patel N.B."/>
            <person name="Iizumi T."/>
            <person name="Perez-Perez G.I."/>
            <person name="Goldstein E.J."/>
            <person name="Blaser M.J."/>
        </authorList>
    </citation>
    <scope>NUCLEOTIDE SEQUENCE [LARGE SCALE GENOMIC DNA]</scope>
    <source>
        <strain evidence="7 8">NYU-BL-A4</strain>
    </source>
</reference>
<dbReference type="InterPro" id="IPR004839">
    <property type="entry name" value="Aminotransferase_I/II_large"/>
</dbReference>
<name>A0A1U7NNS4_9FIRM</name>
<dbReference type="CDD" id="cd00609">
    <property type="entry name" value="AAT_like"/>
    <property type="match status" value="1"/>
</dbReference>
<evidence type="ECO:0000256" key="5">
    <source>
        <dbReference type="RuleBase" id="RU003693"/>
    </source>
</evidence>
<dbReference type="Proteomes" id="UP000186705">
    <property type="component" value="Unassembled WGS sequence"/>
</dbReference>
<dbReference type="GeneID" id="78275146"/>
<dbReference type="InterPro" id="IPR001917">
    <property type="entry name" value="Aminotrans_II_pyridoxalP_BS"/>
</dbReference>
<feature type="domain" description="Aminotransferase class I/classII large" evidence="6">
    <location>
        <begin position="12"/>
        <end position="329"/>
    </location>
</feature>
<dbReference type="GO" id="GO:0030170">
    <property type="term" value="F:pyridoxal phosphate binding"/>
    <property type="evidence" value="ECO:0007669"/>
    <property type="project" value="InterPro"/>
</dbReference>
<evidence type="ECO:0000256" key="1">
    <source>
        <dbReference type="ARBA" id="ARBA00001933"/>
    </source>
</evidence>
<dbReference type="InterPro" id="IPR015422">
    <property type="entry name" value="PyrdxlP-dep_Trfase_small"/>
</dbReference>
<sequence>MGSYSYQSHAQKGILLNANESPYKPAPAILKEIQENITTLDLNRYPDNTYWKLREEYSKLQGLRPEQVLVGNGSDQMLGLFIGNLLGEKKIALSFSKDFSMYDYYISLYGGELVKYPIDPEVPFDLQDWIQTIETIDPDLILFSNPNNPTGLFLEKESIQKILEAFPERKILVDEAYVEFAPESALSLIDRYPNLYVTRTLSKAFGLAGIRLGFLLSDPKNIEWLQQRNVPYSVNRLSEFVALSALKHVDQIEPILKEIIDRRDCFLEFGKQLQKTTLYPSQANFILFRSKQLQAILRKMNEKGIQIRVFPNEDYARITIGSEQEMELAKEVFLEVEREI</sequence>
<dbReference type="OrthoDB" id="9813612at2"/>
<keyword evidence="4 5" id="KW-0663">Pyridoxal phosphate</keyword>
<dbReference type="STRING" id="1862672.BO225_04175"/>
<keyword evidence="3" id="KW-0808">Transferase</keyword>
<keyword evidence="2" id="KW-0032">Aminotransferase</keyword>
<comment type="caution">
    <text evidence="7">The sequence shown here is derived from an EMBL/GenBank/DDBJ whole genome shotgun (WGS) entry which is preliminary data.</text>
</comment>
<protein>
    <recommendedName>
        <fullName evidence="6">Aminotransferase class I/classII large domain-containing protein</fullName>
    </recommendedName>
</protein>
<dbReference type="PANTHER" id="PTHR42885:SF2">
    <property type="entry name" value="HISTIDINOL-PHOSPHATE AMINOTRANSFERASE"/>
    <property type="match status" value="1"/>
</dbReference>